<keyword evidence="2" id="KW-1185">Reference proteome</keyword>
<gene>
    <name evidence="1" type="ORF">V6N12_034917</name>
</gene>
<dbReference type="EMBL" id="JBBPBM010000097">
    <property type="protein sequence ID" value="KAK8508815.1"/>
    <property type="molecule type" value="Genomic_DNA"/>
</dbReference>
<proteinExistence type="predicted"/>
<dbReference type="Proteomes" id="UP001472677">
    <property type="component" value="Unassembled WGS sequence"/>
</dbReference>
<sequence length="104" mass="11894">MLAPTMSQFFNFLLSTLFKAVHNSSLTSFLLCSSFQTPKEIEIIAVGVAANIFSKAVKEKNREKVKARVLDWRSRVDKVIAEEEKKVRDLEVKAKDKCFIWIVS</sequence>
<evidence type="ECO:0000313" key="2">
    <source>
        <dbReference type="Proteomes" id="UP001472677"/>
    </source>
</evidence>
<accession>A0ABR2BNT3</accession>
<evidence type="ECO:0000313" key="1">
    <source>
        <dbReference type="EMBL" id="KAK8508815.1"/>
    </source>
</evidence>
<comment type="caution">
    <text evidence="1">The sequence shown here is derived from an EMBL/GenBank/DDBJ whole genome shotgun (WGS) entry which is preliminary data.</text>
</comment>
<protein>
    <recommendedName>
        <fullName evidence="3">FRIGIDA-like protein</fullName>
    </recommendedName>
</protein>
<reference evidence="1 2" key="1">
    <citation type="journal article" date="2024" name="G3 (Bethesda)">
        <title>Genome assembly of Hibiscus sabdariffa L. provides insights into metabolisms of medicinal natural products.</title>
        <authorList>
            <person name="Kim T."/>
        </authorList>
    </citation>
    <scope>NUCLEOTIDE SEQUENCE [LARGE SCALE GENOMIC DNA]</scope>
    <source>
        <strain evidence="1">TK-2024</strain>
        <tissue evidence="1">Old leaves</tissue>
    </source>
</reference>
<evidence type="ECO:0008006" key="3">
    <source>
        <dbReference type="Google" id="ProtNLM"/>
    </source>
</evidence>
<name>A0ABR2BNT3_9ROSI</name>
<organism evidence="1 2">
    <name type="scientific">Hibiscus sabdariffa</name>
    <name type="common">roselle</name>
    <dbReference type="NCBI Taxonomy" id="183260"/>
    <lineage>
        <taxon>Eukaryota</taxon>
        <taxon>Viridiplantae</taxon>
        <taxon>Streptophyta</taxon>
        <taxon>Embryophyta</taxon>
        <taxon>Tracheophyta</taxon>
        <taxon>Spermatophyta</taxon>
        <taxon>Magnoliopsida</taxon>
        <taxon>eudicotyledons</taxon>
        <taxon>Gunneridae</taxon>
        <taxon>Pentapetalae</taxon>
        <taxon>rosids</taxon>
        <taxon>malvids</taxon>
        <taxon>Malvales</taxon>
        <taxon>Malvaceae</taxon>
        <taxon>Malvoideae</taxon>
        <taxon>Hibiscus</taxon>
    </lineage>
</organism>